<accession>A0ABV4IIB0</accession>
<keyword evidence="1" id="KW-0732">Signal</keyword>
<dbReference type="InterPro" id="IPR010466">
    <property type="entry name" value="DUF1058"/>
</dbReference>
<feature type="signal peptide" evidence="1">
    <location>
        <begin position="1"/>
        <end position="36"/>
    </location>
</feature>
<dbReference type="RefSeq" id="WP_370893395.1">
    <property type="nucleotide sequence ID" value="NZ_JBGJLR010000017.1"/>
</dbReference>
<dbReference type="InterPro" id="IPR052354">
    <property type="entry name" value="Cell_Wall_Dynamics_Protein"/>
</dbReference>
<reference evidence="3 4" key="1">
    <citation type="submission" date="2024-08" db="EMBL/GenBank/DDBJ databases">
        <authorList>
            <person name="Feng Z."/>
            <person name="Ronholm J."/>
        </authorList>
    </citation>
    <scope>NUCLEOTIDE SEQUENCE [LARGE SCALE GENOMIC DNA]</scope>
    <source>
        <strain evidence="3 4">4-AB0-8</strain>
    </source>
</reference>
<proteinExistence type="predicted"/>
<dbReference type="EMBL" id="JBGJLR010000017">
    <property type="protein sequence ID" value="MEZ2740530.1"/>
    <property type="molecule type" value="Genomic_DNA"/>
</dbReference>
<keyword evidence="4" id="KW-1185">Reference proteome</keyword>
<evidence type="ECO:0000313" key="3">
    <source>
        <dbReference type="EMBL" id="MEZ2740530.1"/>
    </source>
</evidence>
<feature type="chain" id="PRO_5045060732" evidence="1">
    <location>
        <begin position="37"/>
        <end position="161"/>
    </location>
</feature>
<sequence>MLPPFALPLTRHLRRGGFAALLLAGSIASAPSLAQAQEFLSIKGNTVNIRAKPTTKSDIAWELINGYPVQVIAKQDDWVKVKDFEGALGWVHLPLTSSEAYYLIKSDNVNLRAGPSTKHSVVTKLSKYDIVKTLEKRDGWAKVKTAEDQEGWLLEKLGWGW</sequence>
<dbReference type="Pfam" id="PF08239">
    <property type="entry name" value="SH3_3"/>
    <property type="match status" value="1"/>
</dbReference>
<name>A0ABV4IIB0_9BURK</name>
<dbReference type="PANTHER" id="PTHR34408">
    <property type="entry name" value="FAMILY PROTEIN, PUTATIVE-RELATED"/>
    <property type="match status" value="1"/>
</dbReference>
<dbReference type="SMART" id="SM00287">
    <property type="entry name" value="SH3b"/>
    <property type="match status" value="2"/>
</dbReference>
<dbReference type="PANTHER" id="PTHR34408:SF1">
    <property type="entry name" value="GLYCOSYL HYDROLASE FAMILY 19 DOMAIN-CONTAINING PROTEIN HI_1415"/>
    <property type="match status" value="1"/>
</dbReference>
<feature type="domain" description="SH3b" evidence="2">
    <location>
        <begin position="99"/>
        <end position="161"/>
    </location>
</feature>
<dbReference type="Gene3D" id="2.30.30.40">
    <property type="entry name" value="SH3 Domains"/>
    <property type="match status" value="2"/>
</dbReference>
<evidence type="ECO:0000256" key="1">
    <source>
        <dbReference type="SAM" id="SignalP"/>
    </source>
</evidence>
<evidence type="ECO:0000313" key="4">
    <source>
        <dbReference type="Proteomes" id="UP001567350"/>
    </source>
</evidence>
<protein>
    <submittedName>
        <fullName evidence="3">SH3 domain-containing protein</fullName>
    </submittedName>
</protein>
<dbReference type="Pfam" id="PF06347">
    <property type="entry name" value="SH3_4"/>
    <property type="match status" value="1"/>
</dbReference>
<dbReference type="InterPro" id="IPR003646">
    <property type="entry name" value="SH3-like_bac-type"/>
</dbReference>
<evidence type="ECO:0000259" key="2">
    <source>
        <dbReference type="PROSITE" id="PS51781"/>
    </source>
</evidence>
<comment type="caution">
    <text evidence="3">The sequence shown here is derived from an EMBL/GenBank/DDBJ whole genome shotgun (WGS) entry which is preliminary data.</text>
</comment>
<organism evidence="3 4">
    <name type="scientific">Comamonas jiangduensis</name>
    <dbReference type="NCBI Taxonomy" id="1194168"/>
    <lineage>
        <taxon>Bacteria</taxon>
        <taxon>Pseudomonadati</taxon>
        <taxon>Pseudomonadota</taxon>
        <taxon>Betaproteobacteria</taxon>
        <taxon>Burkholderiales</taxon>
        <taxon>Comamonadaceae</taxon>
        <taxon>Comamonas</taxon>
    </lineage>
</organism>
<dbReference type="PROSITE" id="PS51781">
    <property type="entry name" value="SH3B"/>
    <property type="match status" value="1"/>
</dbReference>
<gene>
    <name evidence="3" type="ORF">ACBP88_13920</name>
</gene>
<dbReference type="Proteomes" id="UP001567350">
    <property type="component" value="Unassembled WGS sequence"/>
</dbReference>